<feature type="domain" description="Alpha/beta hydrolase fold-3" evidence="2">
    <location>
        <begin position="82"/>
        <end position="286"/>
    </location>
</feature>
<dbReference type="SUPFAM" id="SSF53474">
    <property type="entry name" value="alpha/beta-Hydrolases"/>
    <property type="match status" value="1"/>
</dbReference>
<dbReference type="InterPro" id="IPR050300">
    <property type="entry name" value="GDXG_lipolytic_enzyme"/>
</dbReference>
<reference evidence="3" key="1">
    <citation type="submission" date="2023-02" db="EMBL/GenBank/DDBJ databases">
        <authorList>
            <person name="Palmer J.M."/>
        </authorList>
    </citation>
    <scope>NUCLEOTIDE SEQUENCE</scope>
    <source>
        <strain evidence="3">FW57</strain>
    </source>
</reference>
<evidence type="ECO:0000313" key="3">
    <source>
        <dbReference type="EMBL" id="KAG7284351.1"/>
    </source>
</evidence>
<dbReference type="PANTHER" id="PTHR48081:SF8">
    <property type="entry name" value="ALPHA_BETA HYDROLASE FOLD-3 DOMAIN-CONTAINING PROTEIN-RELATED"/>
    <property type="match status" value="1"/>
</dbReference>
<dbReference type="Pfam" id="PF07859">
    <property type="entry name" value="Abhydrolase_3"/>
    <property type="match status" value="1"/>
</dbReference>
<evidence type="ECO:0000256" key="1">
    <source>
        <dbReference type="ARBA" id="ARBA00022801"/>
    </source>
</evidence>
<keyword evidence="1" id="KW-0378">Hydrolase</keyword>
<gene>
    <name evidence="3" type="ORF">NEMBOFW57_010724</name>
</gene>
<evidence type="ECO:0000259" key="2">
    <source>
        <dbReference type="Pfam" id="PF07859"/>
    </source>
</evidence>
<protein>
    <recommendedName>
        <fullName evidence="2">Alpha/beta hydrolase fold-3 domain-containing protein</fullName>
    </recommendedName>
</protein>
<dbReference type="PANTHER" id="PTHR48081">
    <property type="entry name" value="AB HYDROLASE SUPERFAMILY PROTEIN C4A8.06C"/>
    <property type="match status" value="1"/>
</dbReference>
<keyword evidence="4" id="KW-1185">Reference proteome</keyword>
<evidence type="ECO:0000313" key="4">
    <source>
        <dbReference type="Proteomes" id="UP001197093"/>
    </source>
</evidence>
<dbReference type="AlphaFoldDB" id="A0AAD4ENA1"/>
<dbReference type="InterPro" id="IPR013094">
    <property type="entry name" value="AB_hydrolase_3"/>
</dbReference>
<proteinExistence type="predicted"/>
<name>A0AAD4ENA1_9PEZI</name>
<organism evidence="3 4">
    <name type="scientific">Staphylotrichum longicolle</name>
    <dbReference type="NCBI Taxonomy" id="669026"/>
    <lineage>
        <taxon>Eukaryota</taxon>
        <taxon>Fungi</taxon>
        <taxon>Dikarya</taxon>
        <taxon>Ascomycota</taxon>
        <taxon>Pezizomycotina</taxon>
        <taxon>Sordariomycetes</taxon>
        <taxon>Sordariomycetidae</taxon>
        <taxon>Sordariales</taxon>
        <taxon>Chaetomiaceae</taxon>
        <taxon>Staphylotrichum</taxon>
    </lineage>
</organism>
<dbReference type="EMBL" id="JAHCVI010000006">
    <property type="protein sequence ID" value="KAG7284351.1"/>
    <property type="molecule type" value="Genomic_DNA"/>
</dbReference>
<accession>A0AAD4ENA1</accession>
<dbReference type="Proteomes" id="UP001197093">
    <property type="component" value="Unassembled WGS sequence"/>
</dbReference>
<dbReference type="InterPro" id="IPR029058">
    <property type="entry name" value="AB_hydrolase_fold"/>
</dbReference>
<comment type="caution">
    <text evidence="3">The sequence shown here is derived from an EMBL/GenBank/DDBJ whole genome shotgun (WGS) entry which is preliminary data.</text>
</comment>
<dbReference type="Gene3D" id="3.40.50.1820">
    <property type="entry name" value="alpha/beta hydrolase"/>
    <property type="match status" value="1"/>
</dbReference>
<sequence>MGDHPLAKPWRDFVAEFGETPNLSGTLDDTKQQYGKMMGKLMAMYGFPAPDETVKTETHSVGEISVRTYVPDGATGNEPLGVYFHGGGFVMGSVEQEDGLCRLLSRHGRMILVSVEYRLAPEFPFPTAVKDSVSATKWALARYGSDSVTLMGSSAGANLAFAASLNFIDDGMPEKVKGVVALAPITIHPDAVPNNTKGQHTAYEENDKHTVNSKAAMRVWLDAYNAPVSDPYLSVLLHPEIKQLRKVYIAEYGADTLRDDAQLMKDALEDAGVSVMYDRYPGYPHYACLFPAKHLDGHRKEFFAGVFRGIGWVTQS</sequence>
<dbReference type="GO" id="GO:0016787">
    <property type="term" value="F:hydrolase activity"/>
    <property type="evidence" value="ECO:0007669"/>
    <property type="project" value="UniProtKB-KW"/>
</dbReference>